<dbReference type="GO" id="GO:0005634">
    <property type="term" value="C:nucleus"/>
    <property type="evidence" value="ECO:0007669"/>
    <property type="project" value="TreeGrafter"/>
</dbReference>
<dbReference type="PANTHER" id="PTHR24379">
    <property type="entry name" value="KRAB AND ZINC FINGER DOMAIN-CONTAINING"/>
    <property type="match status" value="1"/>
</dbReference>
<keyword evidence="2" id="KW-0677">Repeat</keyword>
<feature type="domain" description="C2H2-type" evidence="7">
    <location>
        <begin position="200"/>
        <end position="228"/>
    </location>
</feature>
<dbReference type="SMART" id="SM00355">
    <property type="entry name" value="ZnF_C2H2"/>
    <property type="match status" value="9"/>
</dbReference>
<dbReference type="GO" id="GO:0000981">
    <property type="term" value="F:DNA-binding transcription factor activity, RNA polymerase II-specific"/>
    <property type="evidence" value="ECO:0007669"/>
    <property type="project" value="TreeGrafter"/>
</dbReference>
<feature type="domain" description="C2H2-type" evidence="7">
    <location>
        <begin position="403"/>
        <end position="431"/>
    </location>
</feature>
<evidence type="ECO:0000256" key="5">
    <source>
        <dbReference type="PROSITE-ProRule" id="PRU00042"/>
    </source>
</evidence>
<dbReference type="Pfam" id="PF13912">
    <property type="entry name" value="zf-C2H2_6"/>
    <property type="match status" value="1"/>
</dbReference>
<organism evidence="8">
    <name type="scientific">Corethrella appendiculata</name>
    <dbReference type="NCBI Taxonomy" id="1370023"/>
    <lineage>
        <taxon>Eukaryota</taxon>
        <taxon>Metazoa</taxon>
        <taxon>Ecdysozoa</taxon>
        <taxon>Arthropoda</taxon>
        <taxon>Hexapoda</taxon>
        <taxon>Insecta</taxon>
        <taxon>Pterygota</taxon>
        <taxon>Neoptera</taxon>
        <taxon>Endopterygota</taxon>
        <taxon>Diptera</taxon>
        <taxon>Nematocera</taxon>
        <taxon>Culicoidea</taxon>
        <taxon>Chaoboridae</taxon>
        <taxon>Corethrella</taxon>
    </lineage>
</organism>
<dbReference type="SUPFAM" id="SSF57667">
    <property type="entry name" value="beta-beta-alpha zinc fingers"/>
    <property type="match status" value="4"/>
</dbReference>
<evidence type="ECO:0000256" key="6">
    <source>
        <dbReference type="SAM" id="MobiDB-lite"/>
    </source>
</evidence>
<sequence>FPKLVCEECVSLVSTFYDFNEKVLNNQQYLLEHCAKKSSIENITTADNDNIPNYNIEKLEIKIEETDETGDKDLFENSDKLWTDDNDEDFDNNDESESDSNKSEEKKTTKIAKKSKTTKSGKKVSVDNNAQKLINDKLIRENFIIKCDFCGQEEDTFEDLQRHSIKEHEKTAFLLCCNVRLYRKAAMLNHLTFHENPEAFHCSLCNKNYKNKQNLRLHNQAVHAPENQREFKCDICSKKFLKLYFLKRHMILHVQATCEECGKQLANVPSVTRHMIEVHGKGRFVCDICAKTFGSEKLLNAHRLTHDSNYVAPPVVRFQCDVCGEWMKTKKSLQVHKKHQHPLVRQEFSCPICDKKFSNKDVLRKHKDIHEEGKHKCTICFKAVKTRNTLKEHMAAHMGEKLYTCGFCTMTCNSKANMNKHKNQVHPGEWAQYKMKKAMEKAGLI</sequence>
<evidence type="ECO:0000313" key="8">
    <source>
        <dbReference type="EMBL" id="JAB56651.1"/>
    </source>
</evidence>
<feature type="domain" description="C2H2-type" evidence="7">
    <location>
        <begin position="284"/>
        <end position="311"/>
    </location>
</feature>
<evidence type="ECO:0000256" key="1">
    <source>
        <dbReference type="ARBA" id="ARBA00022723"/>
    </source>
</evidence>
<dbReference type="GO" id="GO:0000977">
    <property type="term" value="F:RNA polymerase II transcription regulatory region sequence-specific DNA binding"/>
    <property type="evidence" value="ECO:0007669"/>
    <property type="project" value="TreeGrafter"/>
</dbReference>
<dbReference type="PROSITE" id="PS50157">
    <property type="entry name" value="ZINC_FINGER_C2H2_2"/>
    <property type="match status" value="8"/>
</dbReference>
<accession>U5EQL3</accession>
<keyword evidence="4" id="KW-0862">Zinc</keyword>
<dbReference type="InterPro" id="IPR013087">
    <property type="entry name" value="Znf_C2H2_type"/>
</dbReference>
<feature type="domain" description="C2H2-type" evidence="7">
    <location>
        <begin position="318"/>
        <end position="346"/>
    </location>
</feature>
<evidence type="ECO:0000256" key="4">
    <source>
        <dbReference type="ARBA" id="ARBA00022833"/>
    </source>
</evidence>
<keyword evidence="3 5" id="KW-0863">Zinc-finger</keyword>
<dbReference type="GO" id="GO:0008270">
    <property type="term" value="F:zinc ion binding"/>
    <property type="evidence" value="ECO:0007669"/>
    <property type="project" value="UniProtKB-KW"/>
</dbReference>
<reference evidence="8" key="1">
    <citation type="journal article" date="2014" name="Insect Biochem. Mol. Biol.">
        <title>An insight into the sialome of the frog biting fly, Corethrella appendiculata.</title>
        <authorList>
            <person name="Ribeiro J.M.C."/>
            <person name="Chagas A.C."/>
            <person name="Pham V.M."/>
            <person name="Lounibos L.P."/>
            <person name="Calvo E."/>
        </authorList>
    </citation>
    <scope>NUCLEOTIDE SEQUENCE</scope>
    <source>
        <tissue evidence="8">Salivary glands</tissue>
    </source>
</reference>
<name>U5EQL3_9DIPT</name>
<feature type="domain" description="C2H2-type" evidence="7">
    <location>
        <begin position="256"/>
        <end position="284"/>
    </location>
</feature>
<dbReference type="InterPro" id="IPR036236">
    <property type="entry name" value="Znf_C2H2_sf"/>
</dbReference>
<evidence type="ECO:0000259" key="7">
    <source>
        <dbReference type="PROSITE" id="PS50157"/>
    </source>
</evidence>
<dbReference type="PANTHER" id="PTHR24379:SF127">
    <property type="entry name" value="BLOODY FINGERS-RELATED"/>
    <property type="match status" value="1"/>
</dbReference>
<evidence type="ECO:0000256" key="2">
    <source>
        <dbReference type="ARBA" id="ARBA00022737"/>
    </source>
</evidence>
<feature type="non-terminal residue" evidence="8">
    <location>
        <position position="1"/>
    </location>
</feature>
<feature type="compositionally biased region" description="Basic residues" evidence="6">
    <location>
        <begin position="109"/>
        <end position="122"/>
    </location>
</feature>
<dbReference type="Gene3D" id="3.30.160.60">
    <property type="entry name" value="Classic Zinc Finger"/>
    <property type="match status" value="5"/>
</dbReference>
<dbReference type="EMBL" id="GANO01003220">
    <property type="protein sequence ID" value="JAB56651.1"/>
    <property type="molecule type" value="mRNA"/>
</dbReference>
<feature type="domain" description="C2H2-type" evidence="7">
    <location>
        <begin position="348"/>
        <end position="375"/>
    </location>
</feature>
<dbReference type="PROSITE" id="PS00028">
    <property type="entry name" value="ZINC_FINGER_C2H2_1"/>
    <property type="match status" value="8"/>
</dbReference>
<dbReference type="AlphaFoldDB" id="U5EQL3"/>
<feature type="compositionally biased region" description="Basic and acidic residues" evidence="6">
    <location>
        <begin position="72"/>
        <end position="83"/>
    </location>
</feature>
<keyword evidence="1" id="KW-0479">Metal-binding</keyword>
<feature type="domain" description="C2H2-type" evidence="7">
    <location>
        <begin position="375"/>
        <end position="402"/>
    </location>
</feature>
<feature type="region of interest" description="Disordered" evidence="6">
    <location>
        <begin position="72"/>
        <end position="124"/>
    </location>
</feature>
<evidence type="ECO:0000256" key="3">
    <source>
        <dbReference type="ARBA" id="ARBA00022771"/>
    </source>
</evidence>
<feature type="compositionally biased region" description="Acidic residues" evidence="6">
    <location>
        <begin position="84"/>
        <end position="98"/>
    </location>
</feature>
<feature type="domain" description="C2H2-type" evidence="7">
    <location>
        <begin position="231"/>
        <end position="253"/>
    </location>
</feature>
<feature type="compositionally biased region" description="Basic and acidic residues" evidence="6">
    <location>
        <begin position="99"/>
        <end position="108"/>
    </location>
</feature>
<protein>
    <submittedName>
        <fullName evidence="8">Putative transcription factor grauzone</fullName>
    </submittedName>
</protein>
<dbReference type="Pfam" id="PF00096">
    <property type="entry name" value="zf-C2H2"/>
    <property type="match status" value="2"/>
</dbReference>
<proteinExistence type="evidence at transcript level"/>